<reference evidence="1" key="1">
    <citation type="journal article" date="2014" name="Front. Microbiol.">
        <title>High frequency of phylogenetically diverse reductive dehalogenase-homologous genes in deep subseafloor sedimentary metagenomes.</title>
        <authorList>
            <person name="Kawai M."/>
            <person name="Futagami T."/>
            <person name="Toyoda A."/>
            <person name="Takaki Y."/>
            <person name="Nishi S."/>
            <person name="Hori S."/>
            <person name="Arai W."/>
            <person name="Tsubouchi T."/>
            <person name="Morono Y."/>
            <person name="Uchiyama I."/>
            <person name="Ito T."/>
            <person name="Fujiyama A."/>
            <person name="Inagaki F."/>
            <person name="Takami H."/>
        </authorList>
    </citation>
    <scope>NUCLEOTIDE SEQUENCE</scope>
    <source>
        <strain evidence="1">Expedition CK06-06</strain>
    </source>
</reference>
<evidence type="ECO:0000313" key="1">
    <source>
        <dbReference type="EMBL" id="GAH49278.1"/>
    </source>
</evidence>
<name>X1HVF1_9ZZZZ</name>
<protein>
    <submittedName>
        <fullName evidence="1">Uncharacterized protein</fullName>
    </submittedName>
</protein>
<feature type="non-terminal residue" evidence="1">
    <location>
        <position position="36"/>
    </location>
</feature>
<organism evidence="1">
    <name type="scientific">marine sediment metagenome</name>
    <dbReference type="NCBI Taxonomy" id="412755"/>
    <lineage>
        <taxon>unclassified sequences</taxon>
        <taxon>metagenomes</taxon>
        <taxon>ecological metagenomes</taxon>
    </lineage>
</organism>
<sequence>MIGRGSMGNPEIFKQIDQFLKEGIEHITENNLTKMK</sequence>
<dbReference type="AlphaFoldDB" id="X1HVF1"/>
<proteinExistence type="predicted"/>
<comment type="caution">
    <text evidence="1">The sequence shown here is derived from an EMBL/GenBank/DDBJ whole genome shotgun (WGS) entry which is preliminary data.</text>
</comment>
<accession>X1HVF1</accession>
<gene>
    <name evidence="1" type="ORF">S03H2_29510</name>
</gene>
<dbReference type="EMBL" id="BARU01017819">
    <property type="protein sequence ID" value="GAH49278.1"/>
    <property type="molecule type" value="Genomic_DNA"/>
</dbReference>